<dbReference type="EMBL" id="ASYS01000263">
    <property type="protein sequence ID" value="EQD96617.1"/>
    <property type="molecule type" value="Genomic_DNA"/>
</dbReference>
<evidence type="ECO:0000313" key="2">
    <source>
        <dbReference type="Proteomes" id="UP000015645"/>
    </source>
</evidence>
<dbReference type="PATRIC" id="fig|1337391.3.peg.1041"/>
<comment type="caution">
    <text evidence="1">The sequence shown here is derived from an EMBL/GenBank/DDBJ whole genome shotgun (WGS) entry which is preliminary data.</text>
</comment>
<proteinExistence type="predicted"/>
<organism evidence="1 2">
    <name type="scientific">Helicobacter pylori PZ5024</name>
    <dbReference type="NCBI Taxonomy" id="1337391"/>
    <lineage>
        <taxon>Bacteria</taxon>
        <taxon>Pseudomonadati</taxon>
        <taxon>Campylobacterota</taxon>
        <taxon>Epsilonproteobacteria</taxon>
        <taxon>Campylobacterales</taxon>
        <taxon>Helicobacteraceae</taxon>
        <taxon>Helicobacter</taxon>
    </lineage>
</organism>
<dbReference type="AlphaFoldDB" id="T2SVI4"/>
<accession>T2SVI4</accession>
<sequence>MASITEEAWLCVSRFFNDDTLKDKVINKWENNEAMILESREDYINAYEAFKKHAPYWVSSLYYYDWEDLEPEEKSPFQDWGYYIKPLKDFNLLFDLVVVGGVLKRFIKT</sequence>
<protein>
    <submittedName>
        <fullName evidence="1">Uncharacterized protein</fullName>
    </submittedName>
</protein>
<dbReference type="Proteomes" id="UP000015645">
    <property type="component" value="Unassembled WGS sequence"/>
</dbReference>
<gene>
    <name evidence="1" type="ORF">L931_05665</name>
</gene>
<name>T2SVI4_HELPX</name>
<reference evidence="1 2" key="1">
    <citation type="journal article" date="2013" name="Genome Announc.">
        <title>Draft Genome Sequences of Helicobacter pylori Strains Isolated from Regions of Low and High Gastric Cancer Risk in Colombia.</title>
        <authorList>
            <person name="Sheh A."/>
            <person name="Piazuelo M.B."/>
            <person name="Wilson K.T."/>
            <person name="Correa P."/>
            <person name="Fox J.G."/>
        </authorList>
    </citation>
    <scope>NUCLEOTIDE SEQUENCE [LARGE SCALE GENOMIC DNA]</scope>
    <source>
        <strain evidence="1 2">PZ5024</strain>
    </source>
</reference>
<evidence type="ECO:0000313" key="1">
    <source>
        <dbReference type="EMBL" id="EQD96617.1"/>
    </source>
</evidence>